<sequence>MDDANDLSRTEDSIMNDSESCSGASGEAAAQENEQSHLVQSVKDYQNKSPEEVAAILSQFQELKEQYIQEKAEHKQLRSEYYRLHHTMMKYQGNYAISMRLVPSTISFGRSSAEDLQLFEQALDHENKAGETIWKIYEMQKRMDATCNAIEDFINFREEQFMLEESEQQILDEEKIQIATSRHNGRRLGSKHTEFDVESEYDPACRSLREQSQKLKWSFKEQSTEYDMLKYEFRRVTVIYDTYFRRDYNTESTILATKDISEVDTDTLRSIQVRLDHSDLDQKQFFGRYIERAKAIFEQLEILYESSDVLLDRLRVLHYPVDEVRHIARRDKLFHAQKSLDFVIKELHEQVSEFLSSRLAVSFGRDVPLQNHEATENTNLERTLRAELPIQLGLALSRFQAMDRRHESTSAQLTQIRTCGYLLPNVTATLRRMSGESELAIQATDAQGLSLVQSGLLRSDAIKMLFDLAVSDMKACCDGLDRIEQEAADFLKSFGTISAGFKTALTADEINLLHTLRCIPGEARLRKAKILTKVRSYW</sequence>
<name>A0A9P8JC97_AURME</name>
<dbReference type="OrthoDB" id="3937864at2759"/>
<feature type="compositionally biased region" description="Basic and acidic residues" evidence="1">
    <location>
        <begin position="1"/>
        <end position="12"/>
    </location>
</feature>
<accession>A0A9P8JC97</accession>
<organism evidence="2 3">
    <name type="scientific">Aureobasidium melanogenum</name>
    <name type="common">Aureobasidium pullulans var. melanogenum</name>
    <dbReference type="NCBI Taxonomy" id="46634"/>
    <lineage>
        <taxon>Eukaryota</taxon>
        <taxon>Fungi</taxon>
        <taxon>Dikarya</taxon>
        <taxon>Ascomycota</taxon>
        <taxon>Pezizomycotina</taxon>
        <taxon>Dothideomycetes</taxon>
        <taxon>Dothideomycetidae</taxon>
        <taxon>Dothideales</taxon>
        <taxon>Saccotheciaceae</taxon>
        <taxon>Aureobasidium</taxon>
    </lineage>
</organism>
<evidence type="ECO:0000313" key="2">
    <source>
        <dbReference type="EMBL" id="KAG9695519.1"/>
    </source>
</evidence>
<proteinExistence type="predicted"/>
<comment type="caution">
    <text evidence="2">The sequence shown here is derived from an EMBL/GenBank/DDBJ whole genome shotgun (WGS) entry which is preliminary data.</text>
</comment>
<dbReference type="Proteomes" id="UP000779574">
    <property type="component" value="Unassembled WGS sequence"/>
</dbReference>
<evidence type="ECO:0000313" key="3">
    <source>
        <dbReference type="Proteomes" id="UP000779574"/>
    </source>
</evidence>
<feature type="region of interest" description="Disordered" evidence="1">
    <location>
        <begin position="1"/>
        <end position="41"/>
    </location>
</feature>
<gene>
    <name evidence="2" type="ORF">KCU76_g4425</name>
</gene>
<reference evidence="2" key="1">
    <citation type="journal article" date="2021" name="J Fungi (Basel)">
        <title>Virulence traits and population genomics of the black yeast Aureobasidium melanogenum.</title>
        <authorList>
            <person name="Cernosa A."/>
            <person name="Sun X."/>
            <person name="Gostincar C."/>
            <person name="Fang C."/>
            <person name="Gunde-Cimerman N."/>
            <person name="Song Z."/>
        </authorList>
    </citation>
    <scope>NUCLEOTIDE SEQUENCE</scope>
    <source>
        <strain evidence="2">EXF-9911</strain>
    </source>
</reference>
<reference evidence="2" key="2">
    <citation type="submission" date="2021-08" db="EMBL/GenBank/DDBJ databases">
        <authorList>
            <person name="Gostincar C."/>
            <person name="Sun X."/>
            <person name="Song Z."/>
            <person name="Gunde-Cimerman N."/>
        </authorList>
    </citation>
    <scope>NUCLEOTIDE SEQUENCE</scope>
    <source>
        <strain evidence="2">EXF-9911</strain>
    </source>
</reference>
<protein>
    <submittedName>
        <fullName evidence="2">Uncharacterized protein</fullName>
    </submittedName>
</protein>
<feature type="non-terminal residue" evidence="2">
    <location>
        <position position="538"/>
    </location>
</feature>
<feature type="compositionally biased region" description="Low complexity" evidence="1">
    <location>
        <begin position="18"/>
        <end position="33"/>
    </location>
</feature>
<dbReference type="EMBL" id="JAHFXF010000128">
    <property type="protein sequence ID" value="KAG9695519.1"/>
    <property type="molecule type" value="Genomic_DNA"/>
</dbReference>
<evidence type="ECO:0000256" key="1">
    <source>
        <dbReference type="SAM" id="MobiDB-lite"/>
    </source>
</evidence>
<dbReference type="AlphaFoldDB" id="A0A9P8JC97"/>